<keyword evidence="2" id="KW-1185">Reference proteome</keyword>
<proteinExistence type="predicted"/>
<feature type="non-terminal residue" evidence="1">
    <location>
        <position position="1"/>
    </location>
</feature>
<evidence type="ECO:0000313" key="2">
    <source>
        <dbReference type="Proteomes" id="UP000316759"/>
    </source>
</evidence>
<name>A0A504YZH9_FASGI</name>
<evidence type="ECO:0000313" key="1">
    <source>
        <dbReference type="EMBL" id="TPP66844.1"/>
    </source>
</evidence>
<comment type="caution">
    <text evidence="1">The sequence shown here is derived from an EMBL/GenBank/DDBJ whole genome shotgun (WGS) entry which is preliminary data.</text>
</comment>
<protein>
    <submittedName>
        <fullName evidence="1">Uncharacterized protein</fullName>
    </submittedName>
</protein>
<accession>A0A504YZH9</accession>
<organism evidence="1 2">
    <name type="scientific">Fasciola gigantica</name>
    <name type="common">Giant liver fluke</name>
    <dbReference type="NCBI Taxonomy" id="46835"/>
    <lineage>
        <taxon>Eukaryota</taxon>
        <taxon>Metazoa</taxon>
        <taxon>Spiralia</taxon>
        <taxon>Lophotrochozoa</taxon>
        <taxon>Platyhelminthes</taxon>
        <taxon>Trematoda</taxon>
        <taxon>Digenea</taxon>
        <taxon>Plagiorchiida</taxon>
        <taxon>Echinostomata</taxon>
        <taxon>Echinostomatoidea</taxon>
        <taxon>Fasciolidae</taxon>
        <taxon>Fasciola</taxon>
    </lineage>
</organism>
<sequence length="77" mass="9002">YEPVVIFRLAYYITQWNLCPTVCHQNSVTSHQVQLLSVHPNVVKYGVTCRDLRRGIHSFLSKLWNSRAGMKMISRPR</sequence>
<gene>
    <name evidence="1" type="ORF">FGIG_11089</name>
</gene>
<dbReference type="AlphaFoldDB" id="A0A504YZH9"/>
<reference evidence="1 2" key="1">
    <citation type="submission" date="2019-04" db="EMBL/GenBank/DDBJ databases">
        <title>Annotation for the trematode Fasciola gigantica.</title>
        <authorList>
            <person name="Choi Y.-J."/>
        </authorList>
    </citation>
    <scope>NUCLEOTIDE SEQUENCE [LARGE SCALE GENOMIC DNA]</scope>
    <source>
        <strain evidence="1">Uganda_cow_1</strain>
    </source>
</reference>
<dbReference type="EMBL" id="SUNJ01001356">
    <property type="protein sequence ID" value="TPP66844.1"/>
    <property type="molecule type" value="Genomic_DNA"/>
</dbReference>
<dbReference type="Proteomes" id="UP000316759">
    <property type="component" value="Unassembled WGS sequence"/>
</dbReference>